<evidence type="ECO:0000256" key="3">
    <source>
        <dbReference type="ARBA" id="ARBA00022692"/>
    </source>
</evidence>
<dbReference type="Pfam" id="PF00753">
    <property type="entry name" value="Lactamase_B"/>
    <property type="match status" value="1"/>
</dbReference>
<feature type="transmembrane region" description="Helical" evidence="6">
    <location>
        <begin position="462"/>
        <end position="490"/>
    </location>
</feature>
<comment type="subcellular location">
    <subcellularLocation>
        <location evidence="1">Cell membrane</location>
        <topology evidence="1">Multi-pass membrane protein</topology>
    </subcellularLocation>
</comment>
<feature type="transmembrane region" description="Helical" evidence="6">
    <location>
        <begin position="42"/>
        <end position="75"/>
    </location>
</feature>
<feature type="transmembrane region" description="Helical" evidence="6">
    <location>
        <begin position="9"/>
        <end position="30"/>
    </location>
</feature>
<proteinExistence type="predicted"/>
<dbReference type="InterPro" id="IPR025405">
    <property type="entry name" value="DUF4131"/>
</dbReference>
<evidence type="ECO:0000256" key="4">
    <source>
        <dbReference type="ARBA" id="ARBA00022989"/>
    </source>
</evidence>
<dbReference type="Gene3D" id="3.60.15.10">
    <property type="entry name" value="Ribonuclease Z/Hydroxyacylglutathione hydrolase-like"/>
    <property type="match status" value="1"/>
</dbReference>
<feature type="transmembrane region" description="Helical" evidence="6">
    <location>
        <begin position="431"/>
        <end position="450"/>
    </location>
</feature>
<keyword evidence="5 6" id="KW-0472">Membrane</keyword>
<dbReference type="InterPro" id="IPR052159">
    <property type="entry name" value="Competence_DNA_uptake"/>
</dbReference>
<dbReference type="InterPro" id="IPR004477">
    <property type="entry name" value="ComEC_N"/>
</dbReference>
<gene>
    <name evidence="8" type="ORF">MJO52_10070</name>
</gene>
<dbReference type="SUPFAM" id="SSF56281">
    <property type="entry name" value="Metallo-hydrolase/oxidoreductase"/>
    <property type="match status" value="1"/>
</dbReference>
<feature type="transmembrane region" description="Helical" evidence="6">
    <location>
        <begin position="340"/>
        <end position="357"/>
    </location>
</feature>
<name>A0ABY4VGL9_9GAMM</name>
<dbReference type="InterPro" id="IPR004797">
    <property type="entry name" value="Competence_ComEC/Rec2"/>
</dbReference>
<dbReference type="Pfam" id="PF03772">
    <property type="entry name" value="Competence"/>
    <property type="match status" value="1"/>
</dbReference>
<evidence type="ECO:0000259" key="7">
    <source>
        <dbReference type="SMART" id="SM00849"/>
    </source>
</evidence>
<dbReference type="Pfam" id="PF13567">
    <property type="entry name" value="DUF4131"/>
    <property type="match status" value="1"/>
</dbReference>
<dbReference type="InterPro" id="IPR035681">
    <property type="entry name" value="ComA-like_MBL"/>
</dbReference>
<organism evidence="8 9">
    <name type="scientific">Microbulbifer variabilis</name>
    <dbReference type="NCBI Taxonomy" id="266805"/>
    <lineage>
        <taxon>Bacteria</taxon>
        <taxon>Pseudomonadati</taxon>
        <taxon>Pseudomonadota</taxon>
        <taxon>Gammaproteobacteria</taxon>
        <taxon>Cellvibrionales</taxon>
        <taxon>Microbulbiferaceae</taxon>
        <taxon>Microbulbifer</taxon>
    </lineage>
</organism>
<dbReference type="NCBIfam" id="TIGR00361">
    <property type="entry name" value="ComEC_Rec2"/>
    <property type="match status" value="1"/>
</dbReference>
<dbReference type="SMART" id="SM00849">
    <property type="entry name" value="Lactamase_B"/>
    <property type="match status" value="1"/>
</dbReference>
<feature type="domain" description="Metallo-beta-lactamase" evidence="7">
    <location>
        <begin position="576"/>
        <end position="768"/>
    </location>
</feature>
<dbReference type="RefSeq" id="WP_252085809.1">
    <property type="nucleotide sequence ID" value="NZ_CP092418.1"/>
</dbReference>
<feature type="transmembrane region" description="Helical" evidence="6">
    <location>
        <begin position="262"/>
        <end position="285"/>
    </location>
</feature>
<evidence type="ECO:0000256" key="6">
    <source>
        <dbReference type="SAM" id="Phobius"/>
    </source>
</evidence>
<evidence type="ECO:0000313" key="9">
    <source>
        <dbReference type="Proteomes" id="UP001055658"/>
    </source>
</evidence>
<feature type="transmembrane region" description="Helical" evidence="6">
    <location>
        <begin position="363"/>
        <end position="381"/>
    </location>
</feature>
<dbReference type="PANTHER" id="PTHR30619:SF1">
    <property type="entry name" value="RECOMBINATION PROTEIN 2"/>
    <property type="match status" value="1"/>
</dbReference>
<dbReference type="Proteomes" id="UP001055658">
    <property type="component" value="Chromosome"/>
</dbReference>
<reference evidence="8" key="1">
    <citation type="submission" date="2022-02" db="EMBL/GenBank/DDBJ databases">
        <title>Coral-associated bacteria.</title>
        <authorList>
            <person name="Tang K."/>
            <person name="Wang X."/>
        </authorList>
    </citation>
    <scope>NUCLEOTIDE SEQUENCE</scope>
    <source>
        <strain evidence="8">SCSIO 43006</strain>
    </source>
</reference>
<dbReference type="InterPro" id="IPR001279">
    <property type="entry name" value="Metallo-B-lactamas"/>
</dbReference>
<evidence type="ECO:0000256" key="1">
    <source>
        <dbReference type="ARBA" id="ARBA00004651"/>
    </source>
</evidence>
<feature type="transmembrane region" description="Helical" evidence="6">
    <location>
        <begin position="511"/>
        <end position="535"/>
    </location>
</feature>
<keyword evidence="9" id="KW-1185">Reference proteome</keyword>
<feature type="transmembrane region" description="Helical" evidence="6">
    <location>
        <begin position="297"/>
        <end position="319"/>
    </location>
</feature>
<evidence type="ECO:0000256" key="5">
    <source>
        <dbReference type="ARBA" id="ARBA00023136"/>
    </source>
</evidence>
<evidence type="ECO:0000256" key="2">
    <source>
        <dbReference type="ARBA" id="ARBA00022475"/>
    </source>
</evidence>
<protein>
    <submittedName>
        <fullName evidence="8">DNA internalization-related competence protein ComEC/Rec2</fullName>
    </submittedName>
</protein>
<keyword evidence="4 6" id="KW-1133">Transmembrane helix</keyword>
<dbReference type="PANTHER" id="PTHR30619">
    <property type="entry name" value="DNA INTERNALIZATION/COMPETENCE PROTEIN COMEC/REC2"/>
    <property type="match status" value="1"/>
</dbReference>
<evidence type="ECO:0000313" key="8">
    <source>
        <dbReference type="EMBL" id="USD23464.1"/>
    </source>
</evidence>
<keyword evidence="3 6" id="KW-0812">Transmembrane</keyword>
<keyword evidence="2" id="KW-1003">Cell membrane</keyword>
<dbReference type="EMBL" id="CP092418">
    <property type="protein sequence ID" value="USD23464.1"/>
    <property type="molecule type" value="Genomic_DNA"/>
</dbReference>
<accession>A0ABY4VGL9</accession>
<dbReference type="CDD" id="cd07731">
    <property type="entry name" value="ComA-like_MBL-fold"/>
    <property type="match status" value="1"/>
</dbReference>
<sequence>MDWDPKTTLWLWSPTLALWVFSLSVAAIGLLPSLPEIGGVLWLYIIAFLLLVSLPQTRALCLLLVISLLGALWALSSNKAALEQRLSESAHGIDQRLRVEVVSLPEVRSNPALQRGATRDIRFQARILEPGPGEVHSGSLLYLTWYRADVEVQRLLRGNSHWDLPVRLKRPRGSVNPHTFDYEGWLLRRGVYATGYVRPQNGDPQWLSQGMGLSALRDAFRQKLQRLPINQSALVTALLLGDRSGLSRADSDLLKQTGTAHLLAISGLHVGMVAGFLLLLGQVLARALGVLMGTCPRWIPMLLALIGTLTYTLLAGAPLSAQRALVMTWVLLLAWHWRRRVGAGLAFSLALALVLIIQPLAFFGAGFWLSFAAVGALLLGFSGRSSVRQERTTENGVEGSEASAHVGMKRHVEAWFLRWFSTFVQLLRSQWLVALGLILPSVVYFSGYSSGGMLLNLMAIPWLGLIILPALMLGTLLLGTGLGIWCFKFADWQLTLLMEMLKYARDFVPTWQPLITPQSTTLLVLSALGALLLILPRGVPGRYLGCLFLLPLLQSMLPVSTPGRQGLTFTALDVGQGLALSVRSQEARLVFDTGPLSPSGWSAGGAIVAPYLSGVGVRELDVLVVSHGDRDHAGGVAALLQSLPVNNFYAPGQLGKKLVGDFDIRADSCVAGERLYFGELSVRWLWPLQRKIDGEENDQSCVALIEWQQVRILLTGDITSSVERRLVELYPMEKPVDLLVAPHHGSKTSSSQTLLSWARPERVIFSAGYRHHFGHPHANVVARYRAMDTQAFNTAQSGAVELSWKRGTSEPVISWGRSAPRFWYADHNGEAEPSGRLSRREQL</sequence>
<dbReference type="NCBIfam" id="TIGR00360">
    <property type="entry name" value="ComEC_N-term"/>
    <property type="match status" value="1"/>
</dbReference>
<dbReference type="InterPro" id="IPR036866">
    <property type="entry name" value="RibonucZ/Hydroxyglut_hydro"/>
</dbReference>